<dbReference type="GO" id="GO:0007156">
    <property type="term" value="P:homophilic cell adhesion via plasma membrane adhesion molecules"/>
    <property type="evidence" value="ECO:0007669"/>
    <property type="project" value="TreeGrafter"/>
</dbReference>
<dbReference type="SMART" id="SM00409">
    <property type="entry name" value="IG"/>
    <property type="match status" value="2"/>
</dbReference>
<keyword evidence="1" id="KW-0393">Immunoglobulin domain</keyword>
<dbReference type="InterPro" id="IPR003598">
    <property type="entry name" value="Ig_sub2"/>
</dbReference>
<evidence type="ECO:0000256" key="1">
    <source>
        <dbReference type="ARBA" id="ARBA00023319"/>
    </source>
</evidence>
<dbReference type="PROSITE" id="PS50835">
    <property type="entry name" value="IG_LIKE"/>
    <property type="match status" value="3"/>
</dbReference>
<dbReference type="Gene3D" id="2.60.40.10">
    <property type="entry name" value="Immunoglobulins"/>
    <property type="match status" value="3"/>
</dbReference>
<dbReference type="InterPro" id="IPR007110">
    <property type="entry name" value="Ig-like_dom"/>
</dbReference>
<dbReference type="InterPro" id="IPR003599">
    <property type="entry name" value="Ig_sub"/>
</dbReference>
<reference evidence="3 4" key="1">
    <citation type="journal article" date="2021" name="Elife">
        <title>Chloroplast acquisition without the gene transfer in kleptoplastic sea slugs, Plakobranchus ocellatus.</title>
        <authorList>
            <person name="Maeda T."/>
            <person name="Takahashi S."/>
            <person name="Yoshida T."/>
            <person name="Shimamura S."/>
            <person name="Takaki Y."/>
            <person name="Nagai Y."/>
            <person name="Toyoda A."/>
            <person name="Suzuki Y."/>
            <person name="Arimoto A."/>
            <person name="Ishii H."/>
            <person name="Satoh N."/>
            <person name="Nishiyama T."/>
            <person name="Hasebe M."/>
            <person name="Maruyama T."/>
            <person name="Minagawa J."/>
            <person name="Obokata J."/>
            <person name="Shigenobu S."/>
        </authorList>
    </citation>
    <scope>NUCLEOTIDE SEQUENCE [LARGE SCALE GENOMIC DNA]</scope>
</reference>
<protein>
    <submittedName>
        <fullName evidence="3">Hemicentin-1 isoform a</fullName>
    </submittedName>
</protein>
<accession>A0AAV4B2J9</accession>
<dbReference type="EMBL" id="BLXT01004470">
    <property type="protein sequence ID" value="GFO12894.1"/>
    <property type="molecule type" value="Genomic_DNA"/>
</dbReference>
<keyword evidence="4" id="KW-1185">Reference proteome</keyword>
<dbReference type="PANTHER" id="PTHR10075">
    <property type="entry name" value="BASIGIN RELATED"/>
    <property type="match status" value="1"/>
</dbReference>
<dbReference type="AlphaFoldDB" id="A0AAV4B2J9"/>
<comment type="caution">
    <text evidence="3">The sequence shown here is derived from an EMBL/GenBank/DDBJ whole genome shotgun (WGS) entry which is preliminary data.</text>
</comment>
<organism evidence="3 4">
    <name type="scientific">Plakobranchus ocellatus</name>
    <dbReference type="NCBI Taxonomy" id="259542"/>
    <lineage>
        <taxon>Eukaryota</taxon>
        <taxon>Metazoa</taxon>
        <taxon>Spiralia</taxon>
        <taxon>Lophotrochozoa</taxon>
        <taxon>Mollusca</taxon>
        <taxon>Gastropoda</taxon>
        <taxon>Heterobranchia</taxon>
        <taxon>Euthyneura</taxon>
        <taxon>Panpulmonata</taxon>
        <taxon>Sacoglossa</taxon>
        <taxon>Placobranchoidea</taxon>
        <taxon>Plakobranchidae</taxon>
        <taxon>Plakobranchus</taxon>
    </lineage>
</organism>
<dbReference type="Proteomes" id="UP000735302">
    <property type="component" value="Unassembled WGS sequence"/>
</dbReference>
<evidence type="ECO:0000313" key="3">
    <source>
        <dbReference type="EMBL" id="GFO12894.1"/>
    </source>
</evidence>
<dbReference type="GO" id="GO:0098632">
    <property type="term" value="F:cell-cell adhesion mediator activity"/>
    <property type="evidence" value="ECO:0007669"/>
    <property type="project" value="TreeGrafter"/>
</dbReference>
<evidence type="ECO:0000259" key="2">
    <source>
        <dbReference type="PROSITE" id="PS50835"/>
    </source>
</evidence>
<dbReference type="Pfam" id="PF07679">
    <property type="entry name" value="I-set"/>
    <property type="match status" value="1"/>
</dbReference>
<dbReference type="InterPro" id="IPR013783">
    <property type="entry name" value="Ig-like_fold"/>
</dbReference>
<feature type="domain" description="Ig-like" evidence="2">
    <location>
        <begin position="594"/>
        <end position="686"/>
    </location>
</feature>
<dbReference type="SUPFAM" id="SSF48726">
    <property type="entry name" value="Immunoglobulin"/>
    <property type="match status" value="4"/>
</dbReference>
<feature type="domain" description="Ig-like" evidence="2">
    <location>
        <begin position="491"/>
        <end position="583"/>
    </location>
</feature>
<dbReference type="InterPro" id="IPR036179">
    <property type="entry name" value="Ig-like_dom_sf"/>
</dbReference>
<evidence type="ECO:0000313" key="4">
    <source>
        <dbReference type="Proteomes" id="UP000735302"/>
    </source>
</evidence>
<dbReference type="GO" id="GO:0070593">
    <property type="term" value="P:dendrite self-avoidance"/>
    <property type="evidence" value="ECO:0007669"/>
    <property type="project" value="TreeGrafter"/>
</dbReference>
<dbReference type="PANTHER" id="PTHR10075:SF100">
    <property type="entry name" value="FASCICLIN-2"/>
    <property type="match status" value="1"/>
</dbReference>
<sequence length="781" mass="85435">MQPGPLRILFSLSTGKKLDRERFIIEVVESLCEGDDITNALPPAPQPQAEQIVEHRLVRLDGKKEKACYVCSDRVQDKRSSASRKRSSFGNKRDSTDWPVIAGLIFCVRLVAMTQNVADMTDPYSCTTLIRCPEGYKCFSTYYWEPRSGNLYWDQSCKSDSFCSALPQQRTQAVSDPINVSATVHRKTRSVLDKRQIPINDDTLRFCMSCCDDYSDYCNLLPCDHKAAPSQAPSGLRCLSCTDVPDPANCTRTVPCLQNQKCAVWTQANNLVSMGCKEESACQAEGDHITFGKRDVTYSSLNEKEALSKDSKIIKRSKKRAVSGNADCRACCSSDFCNSQYCSKINNLPNDIVTVSTLTISPVYTTATTPLPPSGTSSITTLSQTVATTIQPLSVMLQPKQLSTFGGYNATFNCRVRGNPPLTVDFILLSSSNNTISLPHCTRLTVSYQEDAICDILMIQNKTFEVRCVAKGGLQSAEDSAILEVRQFTSPLSVDIKPTDTEITLGTSARVYCRVEGSPKVSYTWIDSSTGLDIANGTYYKTYITANNTAVLDIKFPVSNLQNVFVCQASNAFDSIYLPFTVRILTNVTITVGPQDTTFTYGSGTSALITCQVQSWPTANVTWIFETENSLKLPANSSQVSTNYQGNVTTSEILVSPDLIKQKAISAISCEADNGFSTASASAKLELLFASKILTPPKNYTLPAGTNFSLVCDAQGSPTPQMAWTFTDKYGVPKILVGARVDSQGPSQSLTIDHIYDTGIFTCFAMNSLGTDTVTFNVNVI</sequence>
<proteinExistence type="predicted"/>
<dbReference type="SMART" id="SM00408">
    <property type="entry name" value="IGc2"/>
    <property type="match status" value="2"/>
</dbReference>
<feature type="domain" description="Ig-like" evidence="2">
    <location>
        <begin position="691"/>
        <end position="779"/>
    </location>
</feature>
<dbReference type="GO" id="GO:0030424">
    <property type="term" value="C:axon"/>
    <property type="evidence" value="ECO:0007669"/>
    <property type="project" value="TreeGrafter"/>
</dbReference>
<dbReference type="InterPro" id="IPR013098">
    <property type="entry name" value="Ig_I-set"/>
</dbReference>
<name>A0AAV4B2J9_9GAST</name>
<gene>
    <name evidence="3" type="ORF">PoB_003939900</name>
</gene>
<dbReference type="GO" id="GO:0007411">
    <property type="term" value="P:axon guidance"/>
    <property type="evidence" value="ECO:0007669"/>
    <property type="project" value="TreeGrafter"/>
</dbReference>
<dbReference type="GO" id="GO:0005886">
    <property type="term" value="C:plasma membrane"/>
    <property type="evidence" value="ECO:0007669"/>
    <property type="project" value="TreeGrafter"/>
</dbReference>